<gene>
    <name evidence="1" type="ORF">FOZG_12860</name>
</gene>
<dbReference type="EMBL" id="JH717905">
    <property type="protein sequence ID" value="EWZ33091.1"/>
    <property type="molecule type" value="Genomic_DNA"/>
</dbReference>
<organism evidence="1">
    <name type="scientific">Fusarium oxysporum Fo47</name>
    <dbReference type="NCBI Taxonomy" id="660027"/>
    <lineage>
        <taxon>Eukaryota</taxon>
        <taxon>Fungi</taxon>
        <taxon>Dikarya</taxon>
        <taxon>Ascomycota</taxon>
        <taxon>Pezizomycotina</taxon>
        <taxon>Sordariomycetes</taxon>
        <taxon>Hypocreomycetidae</taxon>
        <taxon>Hypocreales</taxon>
        <taxon>Nectriaceae</taxon>
        <taxon>Fusarium</taxon>
        <taxon>Fusarium oxysporum species complex</taxon>
    </lineage>
</organism>
<evidence type="ECO:0000313" key="1">
    <source>
        <dbReference type="EMBL" id="EWZ33091.1"/>
    </source>
</evidence>
<accession>W9JM78</accession>
<reference evidence="1" key="1">
    <citation type="submission" date="2011-06" db="EMBL/GenBank/DDBJ databases">
        <title>The Genome Sequence of Fusarium oxysporum Fo47.</title>
        <authorList>
            <consortium name="The Broad Institute Genome Sequencing Platform"/>
            <person name="Ma L.-J."/>
            <person name="Gale L.R."/>
            <person name="Schwartz D.C."/>
            <person name="Zhou S."/>
            <person name="Corby-Kistler H."/>
            <person name="Young S.K."/>
            <person name="Zeng Q."/>
            <person name="Gargeya S."/>
            <person name="Fitzgerald M."/>
            <person name="Haas B."/>
            <person name="Abouelleil A."/>
            <person name="Alvarado L."/>
            <person name="Arachchi H.M."/>
            <person name="Berlin A."/>
            <person name="Brown A."/>
            <person name="Chapman S.B."/>
            <person name="Chen Z."/>
            <person name="Dunbar C."/>
            <person name="Freedman E."/>
            <person name="Gearin G."/>
            <person name="Gellesch M."/>
            <person name="Goldberg J."/>
            <person name="Griggs A."/>
            <person name="Gujja S."/>
            <person name="Heiman D."/>
            <person name="Howarth C."/>
            <person name="Larson L."/>
            <person name="Lui A."/>
            <person name="MacDonald P.J.P."/>
            <person name="Mehta T."/>
            <person name="Montmayeur A."/>
            <person name="Murphy C."/>
            <person name="Neiman D."/>
            <person name="Pearson M."/>
            <person name="Priest M."/>
            <person name="Roberts A."/>
            <person name="Saif S."/>
            <person name="Shea T."/>
            <person name="Shenoy N."/>
            <person name="Sisk P."/>
            <person name="Stolte C."/>
            <person name="Sykes S."/>
            <person name="Wortman J."/>
            <person name="Nusbaum C."/>
            <person name="Birren B."/>
        </authorList>
    </citation>
    <scope>NUCLEOTIDE SEQUENCE [LARGE SCALE GENOMIC DNA]</scope>
    <source>
        <strain evidence="1">Fo47</strain>
    </source>
</reference>
<dbReference type="VEuPathDB" id="FungiDB:FOZG_12860"/>
<dbReference type="Proteomes" id="UP000030766">
    <property type="component" value="Unassembled WGS sequence"/>
</dbReference>
<sequence>MLWNKFIEAAMFISLNKSSASQPFFVDLARQTTNIKVFCNKAVSNYTKSARQIVASASITHLKQGRNLQFLELSLQQRKCKICRFSEVNKVWSIRGSGRFL</sequence>
<proteinExistence type="predicted"/>
<name>W9JM78_FUSOX</name>
<protein>
    <submittedName>
        <fullName evidence="1">Uncharacterized protein</fullName>
    </submittedName>
</protein>
<reference evidence="1" key="2">
    <citation type="submission" date="2012-06" db="EMBL/GenBank/DDBJ databases">
        <title>Annotation of the Genome Sequence of Fusarium oxysporum Fo47.</title>
        <authorList>
            <consortium name="The Broad Institute Genomics Platform"/>
            <person name="Ma L.-J."/>
            <person name="Corby-Kistler H."/>
            <person name="Broz K."/>
            <person name="Gale L.R."/>
            <person name="Jonkers W."/>
            <person name="O'Donnell K."/>
            <person name="Ploetz R."/>
            <person name="Steinberg C."/>
            <person name="Schwartz D.C."/>
            <person name="VanEtten H."/>
            <person name="Zhou S."/>
            <person name="Young S.K."/>
            <person name="Zeng Q."/>
            <person name="Gargeya S."/>
            <person name="Fitzgerald M."/>
            <person name="Abouelleil A."/>
            <person name="Alvarado L."/>
            <person name="Chapman S.B."/>
            <person name="Gainer-Dewar J."/>
            <person name="Goldberg J."/>
            <person name="Griggs A."/>
            <person name="Gujja S."/>
            <person name="Hansen M."/>
            <person name="Howarth C."/>
            <person name="Imamovic A."/>
            <person name="Ireland A."/>
            <person name="Larimer J."/>
            <person name="McCowan C."/>
            <person name="Murphy C."/>
            <person name="Pearson M."/>
            <person name="Poon T.W."/>
            <person name="Priest M."/>
            <person name="Roberts A."/>
            <person name="Saif S."/>
            <person name="Shea T."/>
            <person name="Sykes S."/>
            <person name="Wortman J."/>
            <person name="Nusbaum C."/>
            <person name="Birren B."/>
        </authorList>
    </citation>
    <scope>NUCLEOTIDE SEQUENCE</scope>
    <source>
        <strain evidence="1">Fo47</strain>
    </source>
</reference>
<dbReference type="HOGENOM" id="CLU_2291869_0_0_1"/>
<dbReference type="AlphaFoldDB" id="W9JM78"/>